<dbReference type="Gene3D" id="2.60.40.2470">
    <property type="entry name" value="SoxY domain"/>
    <property type="match status" value="1"/>
</dbReference>
<dbReference type="EMBL" id="FYEX01000002">
    <property type="protein sequence ID" value="SNC71771.1"/>
    <property type="molecule type" value="Genomic_DNA"/>
</dbReference>
<name>A0A212U0X0_9BURK</name>
<gene>
    <name evidence="3" type="ORF">SAMN06295916_1374</name>
</gene>
<sequence length="151" mass="15672">MNLKRREALRLTAIIGLMAATGLISQAEAAEWNKAAFDAKSLDDVLKSLGGSSADKSSAITINAPDIAENGAVVPVGVTSTLPKTQQMAILVEKNPSALAAQFILTADSEAFVASRVKMGQTSNVHALVKADGKWYVTTKEVKVTLGGCGG</sequence>
<dbReference type="OrthoDB" id="9798154at2"/>
<feature type="signal peptide" evidence="1">
    <location>
        <begin position="1"/>
        <end position="29"/>
    </location>
</feature>
<organism evidence="3 4">
    <name type="scientific">Polynucleobacter victoriensis</name>
    <dbReference type="NCBI Taxonomy" id="2049319"/>
    <lineage>
        <taxon>Bacteria</taxon>
        <taxon>Pseudomonadati</taxon>
        <taxon>Pseudomonadota</taxon>
        <taxon>Betaproteobacteria</taxon>
        <taxon>Burkholderiales</taxon>
        <taxon>Burkholderiaceae</taxon>
        <taxon>Polynucleobacter</taxon>
    </lineage>
</organism>
<keyword evidence="4" id="KW-1185">Reference proteome</keyword>
<dbReference type="PIRSF" id="PIRSF010312">
    <property type="entry name" value="Sulphur_oxidation_SoxY"/>
    <property type="match status" value="1"/>
</dbReference>
<proteinExistence type="predicted"/>
<reference evidence="3 4" key="1">
    <citation type="submission" date="2017-06" db="EMBL/GenBank/DDBJ databases">
        <authorList>
            <person name="Kim H.J."/>
            <person name="Triplett B.A."/>
        </authorList>
    </citation>
    <scope>NUCLEOTIDE SEQUENCE [LARGE SCALE GENOMIC DNA]</scope>
    <source>
        <strain evidence="3 4">MWH-VicM1</strain>
    </source>
</reference>
<dbReference type="InterPro" id="IPR016568">
    <property type="entry name" value="Sulphur_oxidation_SoxY"/>
</dbReference>
<dbReference type="Pfam" id="PF13501">
    <property type="entry name" value="SoxY"/>
    <property type="match status" value="1"/>
</dbReference>
<dbReference type="Proteomes" id="UP000197215">
    <property type="component" value="Unassembled WGS sequence"/>
</dbReference>
<feature type="domain" description="Ig-like SoxY" evidence="2">
    <location>
        <begin position="49"/>
        <end position="149"/>
    </location>
</feature>
<evidence type="ECO:0000256" key="1">
    <source>
        <dbReference type="SAM" id="SignalP"/>
    </source>
</evidence>
<dbReference type="AlphaFoldDB" id="A0A212U0X0"/>
<dbReference type="PROSITE" id="PS51318">
    <property type="entry name" value="TAT"/>
    <property type="match status" value="1"/>
</dbReference>
<protein>
    <submittedName>
        <fullName evidence="3">Sulfur-oxidizing protein SoxY</fullName>
    </submittedName>
</protein>
<dbReference type="InterPro" id="IPR038162">
    <property type="entry name" value="SoxY_sf"/>
</dbReference>
<feature type="chain" id="PRO_5012713497" evidence="1">
    <location>
        <begin position="30"/>
        <end position="151"/>
    </location>
</feature>
<dbReference type="InterPro" id="IPR032711">
    <property type="entry name" value="SoxY"/>
</dbReference>
<keyword evidence="1" id="KW-0732">Signal</keyword>
<dbReference type="RefSeq" id="WP_088813319.1">
    <property type="nucleotide sequence ID" value="NZ_FYEX01000002.1"/>
</dbReference>
<evidence type="ECO:0000259" key="2">
    <source>
        <dbReference type="Pfam" id="PF13501"/>
    </source>
</evidence>
<dbReference type="NCBIfam" id="TIGR04488">
    <property type="entry name" value="SoxY_true_GGCGG"/>
    <property type="match status" value="1"/>
</dbReference>
<evidence type="ECO:0000313" key="4">
    <source>
        <dbReference type="Proteomes" id="UP000197215"/>
    </source>
</evidence>
<dbReference type="InterPro" id="IPR006311">
    <property type="entry name" value="TAT_signal"/>
</dbReference>
<evidence type="ECO:0000313" key="3">
    <source>
        <dbReference type="EMBL" id="SNC71771.1"/>
    </source>
</evidence>
<accession>A0A212U0X0</accession>